<proteinExistence type="predicted"/>
<sequence length="152" mass="16899">MNLQSFLDEKGVAYRLSRHDTAYTASGLAQAEHVPGRRVIKPVVVNADGQFVMCALPASHKVDFEELKRQLEANYVSLVGEDKLAELFPDCELGAEPPIGRLYGMTTLMDESLIADDRVTFQAGTHEDAITMTLADYRRVAQPEVAYFGRHL</sequence>
<accession>A0A6J4NFN6</accession>
<dbReference type="SUPFAM" id="SSF55826">
    <property type="entry name" value="YbaK/ProRS associated domain"/>
    <property type="match status" value="1"/>
</dbReference>
<feature type="domain" description="YbaK/aminoacyl-tRNA synthetase-associated" evidence="1">
    <location>
        <begin position="19"/>
        <end position="139"/>
    </location>
</feature>
<name>A0A6J4NFN6_9BACT</name>
<dbReference type="CDD" id="cd04332">
    <property type="entry name" value="YbaK_like"/>
    <property type="match status" value="1"/>
</dbReference>
<protein>
    <recommendedName>
        <fullName evidence="1">YbaK/aminoacyl-tRNA synthetase-associated domain-containing protein</fullName>
    </recommendedName>
</protein>
<dbReference type="InterPro" id="IPR036754">
    <property type="entry name" value="YbaK/aa-tRNA-synt-asso_dom_sf"/>
</dbReference>
<dbReference type="Gene3D" id="3.90.960.10">
    <property type="entry name" value="YbaK/aminoacyl-tRNA synthetase-associated domain"/>
    <property type="match status" value="1"/>
</dbReference>
<dbReference type="GO" id="GO:0002161">
    <property type="term" value="F:aminoacyl-tRNA deacylase activity"/>
    <property type="evidence" value="ECO:0007669"/>
    <property type="project" value="InterPro"/>
</dbReference>
<reference evidence="2" key="1">
    <citation type="submission" date="2020-02" db="EMBL/GenBank/DDBJ databases">
        <authorList>
            <person name="Meier V. D."/>
        </authorList>
    </citation>
    <scope>NUCLEOTIDE SEQUENCE</scope>
    <source>
        <strain evidence="2">AVDCRST_MAG64</strain>
    </source>
</reference>
<dbReference type="InterPro" id="IPR007214">
    <property type="entry name" value="YbaK/aa-tRNA-synth-assoc-dom"/>
</dbReference>
<evidence type="ECO:0000259" key="1">
    <source>
        <dbReference type="Pfam" id="PF04073"/>
    </source>
</evidence>
<dbReference type="Pfam" id="PF04073">
    <property type="entry name" value="tRNA_edit"/>
    <property type="match status" value="1"/>
</dbReference>
<organism evidence="2">
    <name type="scientific">uncultured Phycisphaerae bacterium</name>
    <dbReference type="NCBI Taxonomy" id="904963"/>
    <lineage>
        <taxon>Bacteria</taxon>
        <taxon>Pseudomonadati</taxon>
        <taxon>Planctomycetota</taxon>
        <taxon>Phycisphaerae</taxon>
        <taxon>environmental samples</taxon>
    </lineage>
</organism>
<evidence type="ECO:0000313" key="2">
    <source>
        <dbReference type="EMBL" id="CAA9387023.1"/>
    </source>
</evidence>
<dbReference type="EMBL" id="CADCUQ010000235">
    <property type="protein sequence ID" value="CAA9387023.1"/>
    <property type="molecule type" value="Genomic_DNA"/>
</dbReference>
<gene>
    <name evidence="2" type="ORF">AVDCRST_MAG64-997</name>
</gene>
<dbReference type="AlphaFoldDB" id="A0A6J4NFN6"/>